<keyword evidence="2" id="KW-1185">Reference proteome</keyword>
<feature type="non-terminal residue" evidence="1">
    <location>
        <position position="90"/>
    </location>
</feature>
<organism evidence="1 2">
    <name type="scientific">Rhodotorula taiwanensis</name>
    <dbReference type="NCBI Taxonomy" id="741276"/>
    <lineage>
        <taxon>Eukaryota</taxon>
        <taxon>Fungi</taxon>
        <taxon>Dikarya</taxon>
        <taxon>Basidiomycota</taxon>
        <taxon>Pucciniomycotina</taxon>
        <taxon>Microbotryomycetes</taxon>
        <taxon>Sporidiobolales</taxon>
        <taxon>Sporidiobolaceae</taxon>
        <taxon>Rhodotorula</taxon>
    </lineage>
</organism>
<evidence type="ECO:0000313" key="2">
    <source>
        <dbReference type="Proteomes" id="UP000237144"/>
    </source>
</evidence>
<gene>
    <name evidence="1" type="ORF">BMF94_4828</name>
</gene>
<comment type="caution">
    <text evidence="1">The sequence shown here is derived from an EMBL/GenBank/DDBJ whole genome shotgun (WGS) entry which is preliminary data.</text>
</comment>
<dbReference type="AlphaFoldDB" id="A0A2S5B655"/>
<sequence length="90" mass="10187">PQRLLVGCEGEHKRLISFPKLYASRPFESPDFREPALAPIPSRSPLSRFLSPRRIIATMPYSGEANGVANGHSAEVEETKYDHSRVQKYF</sequence>
<evidence type="ECO:0000313" key="1">
    <source>
        <dbReference type="EMBL" id="POY72191.1"/>
    </source>
</evidence>
<dbReference type="Proteomes" id="UP000237144">
    <property type="component" value="Unassembled WGS sequence"/>
</dbReference>
<proteinExistence type="predicted"/>
<accession>A0A2S5B655</accession>
<name>A0A2S5B655_9BASI</name>
<dbReference type="EMBL" id="PJQD01000057">
    <property type="protein sequence ID" value="POY72191.1"/>
    <property type="molecule type" value="Genomic_DNA"/>
</dbReference>
<feature type="non-terminal residue" evidence="1">
    <location>
        <position position="1"/>
    </location>
</feature>
<protein>
    <submittedName>
        <fullName evidence="1">Uncharacterized protein</fullName>
    </submittedName>
</protein>
<reference evidence="1 2" key="1">
    <citation type="journal article" date="2018" name="Front. Microbiol.">
        <title>Prospects for Fungal Bioremediation of Acidic Radioactive Waste Sites: Characterization and Genome Sequence of Rhodotorula taiwanensis MD1149.</title>
        <authorList>
            <person name="Tkavc R."/>
            <person name="Matrosova V.Y."/>
            <person name="Grichenko O.E."/>
            <person name="Gostincar C."/>
            <person name="Volpe R.P."/>
            <person name="Klimenkova P."/>
            <person name="Gaidamakova E.K."/>
            <person name="Zhou C.E."/>
            <person name="Stewart B.J."/>
            <person name="Lyman M.G."/>
            <person name="Malfatti S.A."/>
            <person name="Rubinfeld B."/>
            <person name="Courtot M."/>
            <person name="Singh J."/>
            <person name="Dalgard C.L."/>
            <person name="Hamilton T."/>
            <person name="Frey K.G."/>
            <person name="Gunde-Cimerman N."/>
            <person name="Dugan L."/>
            <person name="Daly M.J."/>
        </authorList>
    </citation>
    <scope>NUCLEOTIDE SEQUENCE [LARGE SCALE GENOMIC DNA]</scope>
    <source>
        <strain evidence="1 2">MD1149</strain>
    </source>
</reference>